<accession>A0ABU7U3Q3</accession>
<organism evidence="1 2">
    <name type="scientific">Sorlinia euscelidii</name>
    <dbReference type="NCBI Taxonomy" id="3081148"/>
    <lineage>
        <taxon>Bacteria</taxon>
        <taxon>Pseudomonadati</taxon>
        <taxon>Pseudomonadota</taxon>
        <taxon>Alphaproteobacteria</taxon>
        <taxon>Acetobacterales</taxon>
        <taxon>Acetobacteraceae</taxon>
        <taxon>Sorlinia</taxon>
    </lineage>
</organism>
<keyword evidence="2" id="KW-1185">Reference proteome</keyword>
<sequence length="70" mass="7691">MRGQQKLRNAYELLKMLVNARATAICRVAGPVSGVSRQGSHHMSSACDASGCGIMQRQCLLPLYRDPHHL</sequence>
<gene>
    <name evidence="1" type="ORF">DOFOFD_04235</name>
</gene>
<proteinExistence type="predicted"/>
<protein>
    <submittedName>
        <fullName evidence="1">Uncharacterized protein</fullName>
    </submittedName>
</protein>
<reference evidence="1 2" key="1">
    <citation type="submission" date="2023-10" db="EMBL/GenBank/DDBJ databases">
        <title>Sorlinia euscelidii gen. nov., sp. nov., an acetic acid bacteria isolated from the gut of Euscelidius variegatus emitter.</title>
        <authorList>
            <person name="Michoud G."/>
            <person name="Marasco R."/>
            <person name="Seferji K."/>
            <person name="Gonella E."/>
            <person name="Garuglieri E."/>
            <person name="Alma A."/>
            <person name="Mapelli F."/>
            <person name="Borin S."/>
            <person name="Daffonchio D."/>
            <person name="Crotti E."/>
        </authorList>
    </citation>
    <scope>NUCLEOTIDE SEQUENCE [LARGE SCALE GENOMIC DNA]</scope>
    <source>
        <strain evidence="1 2">EV16P</strain>
    </source>
</reference>
<evidence type="ECO:0000313" key="1">
    <source>
        <dbReference type="EMBL" id="MEE8658215.1"/>
    </source>
</evidence>
<evidence type="ECO:0000313" key="2">
    <source>
        <dbReference type="Proteomes" id="UP001312908"/>
    </source>
</evidence>
<dbReference type="EMBL" id="JAWJZY010000002">
    <property type="protein sequence ID" value="MEE8658215.1"/>
    <property type="molecule type" value="Genomic_DNA"/>
</dbReference>
<comment type="caution">
    <text evidence="1">The sequence shown here is derived from an EMBL/GenBank/DDBJ whole genome shotgun (WGS) entry which is preliminary data.</text>
</comment>
<name>A0ABU7U3Q3_9PROT</name>
<dbReference type="Proteomes" id="UP001312908">
    <property type="component" value="Unassembled WGS sequence"/>
</dbReference>